<reference evidence="2" key="1">
    <citation type="journal article" date="2021" name="Proc. Natl. Acad. Sci. U.S.A.">
        <title>A Catalog of Tens of Thousands of Viruses from Human Metagenomes Reveals Hidden Associations with Chronic Diseases.</title>
        <authorList>
            <person name="Tisza M.J."/>
            <person name="Buck C.B."/>
        </authorList>
    </citation>
    <scope>NUCLEOTIDE SEQUENCE</scope>
    <source>
        <strain evidence="2">CtZgq1</strain>
    </source>
</reference>
<organism evidence="2">
    <name type="scientific">Myoviridae sp. ctZgq1</name>
    <dbReference type="NCBI Taxonomy" id="2826666"/>
    <lineage>
        <taxon>Viruses</taxon>
        <taxon>Duplodnaviria</taxon>
        <taxon>Heunggongvirae</taxon>
        <taxon>Uroviricota</taxon>
        <taxon>Caudoviricetes</taxon>
    </lineage>
</organism>
<evidence type="ECO:0000313" key="2">
    <source>
        <dbReference type="EMBL" id="DAD74617.1"/>
    </source>
</evidence>
<sequence>MIKLIAIIAVWLIFVVSAYDYSFSTENIPKFRKIGDSEDKVLQRMREFYYVCFGISTVLAVLAFIFI</sequence>
<evidence type="ECO:0000256" key="1">
    <source>
        <dbReference type="SAM" id="Phobius"/>
    </source>
</evidence>
<keyword evidence="1" id="KW-1133">Transmembrane helix</keyword>
<accession>A0A8S5LX51</accession>
<feature type="transmembrane region" description="Helical" evidence="1">
    <location>
        <begin position="48"/>
        <end position="66"/>
    </location>
</feature>
<keyword evidence="1" id="KW-0812">Transmembrane</keyword>
<proteinExistence type="predicted"/>
<dbReference type="EMBL" id="BK014762">
    <property type="protein sequence ID" value="DAD74617.1"/>
    <property type="molecule type" value="Genomic_DNA"/>
</dbReference>
<name>A0A8S5LX51_9CAUD</name>
<keyword evidence="1" id="KW-0472">Membrane</keyword>
<protein>
    <submittedName>
        <fullName evidence="2">Uncharacterized protein</fullName>
    </submittedName>
</protein>